<organism evidence="1 2">
    <name type="scientific">Ktedonobacter racemifer DSM 44963</name>
    <dbReference type="NCBI Taxonomy" id="485913"/>
    <lineage>
        <taxon>Bacteria</taxon>
        <taxon>Bacillati</taxon>
        <taxon>Chloroflexota</taxon>
        <taxon>Ktedonobacteria</taxon>
        <taxon>Ktedonobacterales</taxon>
        <taxon>Ktedonobacteraceae</taxon>
        <taxon>Ktedonobacter</taxon>
    </lineage>
</organism>
<dbReference type="EMBL" id="ADVG01000001">
    <property type="protein sequence ID" value="EFH88695.1"/>
    <property type="molecule type" value="Genomic_DNA"/>
</dbReference>
<dbReference type="Proteomes" id="UP000004508">
    <property type="component" value="Unassembled WGS sequence"/>
</dbReference>
<evidence type="ECO:0000313" key="1">
    <source>
        <dbReference type="EMBL" id="EFH88695.1"/>
    </source>
</evidence>
<proteinExistence type="predicted"/>
<name>D6TFL5_KTERA</name>
<evidence type="ECO:0000313" key="2">
    <source>
        <dbReference type="Proteomes" id="UP000004508"/>
    </source>
</evidence>
<sequence length="54" mass="6553">MRKLPLVQYLHLRKIDEVIFVQYWLFVEITLLKGIQSSFRFYASISFSAFMHKL</sequence>
<dbReference type="InParanoid" id="D6TFL5"/>
<comment type="caution">
    <text evidence="1">The sequence shown here is derived from an EMBL/GenBank/DDBJ whole genome shotgun (WGS) entry which is preliminary data.</text>
</comment>
<dbReference type="AlphaFoldDB" id="D6TFL5"/>
<reference evidence="1 2" key="1">
    <citation type="journal article" date="2011" name="Stand. Genomic Sci.">
        <title>Non-contiguous finished genome sequence and contextual data of the filamentous soil bacterium Ktedonobacter racemifer type strain (SOSP1-21).</title>
        <authorList>
            <person name="Chang Y.J."/>
            <person name="Land M."/>
            <person name="Hauser L."/>
            <person name="Chertkov O."/>
            <person name="Del Rio T.G."/>
            <person name="Nolan M."/>
            <person name="Copeland A."/>
            <person name="Tice H."/>
            <person name="Cheng J.F."/>
            <person name="Lucas S."/>
            <person name="Han C."/>
            <person name="Goodwin L."/>
            <person name="Pitluck S."/>
            <person name="Ivanova N."/>
            <person name="Ovchinikova G."/>
            <person name="Pati A."/>
            <person name="Chen A."/>
            <person name="Palaniappan K."/>
            <person name="Mavromatis K."/>
            <person name="Liolios K."/>
            <person name="Brettin T."/>
            <person name="Fiebig A."/>
            <person name="Rohde M."/>
            <person name="Abt B."/>
            <person name="Goker M."/>
            <person name="Detter J.C."/>
            <person name="Woyke T."/>
            <person name="Bristow J."/>
            <person name="Eisen J.A."/>
            <person name="Markowitz V."/>
            <person name="Hugenholtz P."/>
            <person name="Kyrpides N.C."/>
            <person name="Klenk H.P."/>
            <person name="Lapidus A."/>
        </authorList>
    </citation>
    <scope>NUCLEOTIDE SEQUENCE [LARGE SCALE GENOMIC DNA]</scope>
    <source>
        <strain evidence="2">DSM 44963</strain>
    </source>
</reference>
<gene>
    <name evidence="1" type="ORF">Krac_10183</name>
</gene>
<accession>D6TFL5</accession>
<protein>
    <submittedName>
        <fullName evidence="1">Uncharacterized protein</fullName>
    </submittedName>
</protein>
<keyword evidence="2" id="KW-1185">Reference proteome</keyword>